<protein>
    <submittedName>
        <fullName evidence="1">Uncharacterized protein</fullName>
    </submittedName>
</protein>
<dbReference type="AlphaFoldDB" id="A0A8K0RGZ3"/>
<dbReference type="EMBL" id="JAGMVJ010000001">
    <property type="protein sequence ID" value="KAH7094324.1"/>
    <property type="molecule type" value="Genomic_DNA"/>
</dbReference>
<evidence type="ECO:0000313" key="2">
    <source>
        <dbReference type="Proteomes" id="UP000813461"/>
    </source>
</evidence>
<dbReference type="Proteomes" id="UP000813461">
    <property type="component" value="Unassembled WGS sequence"/>
</dbReference>
<organism evidence="1 2">
    <name type="scientific">Paraphoma chrysanthemicola</name>
    <dbReference type="NCBI Taxonomy" id="798071"/>
    <lineage>
        <taxon>Eukaryota</taxon>
        <taxon>Fungi</taxon>
        <taxon>Dikarya</taxon>
        <taxon>Ascomycota</taxon>
        <taxon>Pezizomycotina</taxon>
        <taxon>Dothideomycetes</taxon>
        <taxon>Pleosporomycetidae</taxon>
        <taxon>Pleosporales</taxon>
        <taxon>Pleosporineae</taxon>
        <taxon>Phaeosphaeriaceae</taxon>
        <taxon>Paraphoma</taxon>
    </lineage>
</organism>
<accession>A0A8K0RGZ3</accession>
<sequence>MPCYTLLFGIILNYCARRTLSASRRLPRLVLIVLTRPSKFLYCVSQCSFPSLASSSSSLRLCTSASCFESVSAAGWAAALVCMLSRFFRNSVTSCRRASRSFAITSNRALASDGGGVDDGERPCCERDLASPSATAEDMLWCWAPLAWAVVGESGCSSSSTSSASGSVDCAAGC</sequence>
<proteinExistence type="predicted"/>
<keyword evidence="2" id="KW-1185">Reference proteome</keyword>
<comment type="caution">
    <text evidence="1">The sequence shown here is derived from an EMBL/GenBank/DDBJ whole genome shotgun (WGS) entry which is preliminary data.</text>
</comment>
<evidence type="ECO:0000313" key="1">
    <source>
        <dbReference type="EMBL" id="KAH7094324.1"/>
    </source>
</evidence>
<gene>
    <name evidence="1" type="ORF">FB567DRAFT_1464</name>
</gene>
<reference evidence="1" key="1">
    <citation type="journal article" date="2021" name="Nat. Commun.">
        <title>Genetic determinants of endophytism in the Arabidopsis root mycobiome.</title>
        <authorList>
            <person name="Mesny F."/>
            <person name="Miyauchi S."/>
            <person name="Thiergart T."/>
            <person name="Pickel B."/>
            <person name="Atanasova L."/>
            <person name="Karlsson M."/>
            <person name="Huettel B."/>
            <person name="Barry K.W."/>
            <person name="Haridas S."/>
            <person name="Chen C."/>
            <person name="Bauer D."/>
            <person name="Andreopoulos W."/>
            <person name="Pangilinan J."/>
            <person name="LaButti K."/>
            <person name="Riley R."/>
            <person name="Lipzen A."/>
            <person name="Clum A."/>
            <person name="Drula E."/>
            <person name="Henrissat B."/>
            <person name="Kohler A."/>
            <person name="Grigoriev I.V."/>
            <person name="Martin F.M."/>
            <person name="Hacquard S."/>
        </authorList>
    </citation>
    <scope>NUCLEOTIDE SEQUENCE</scope>
    <source>
        <strain evidence="1">MPI-SDFR-AT-0120</strain>
    </source>
</reference>
<dbReference type="OrthoDB" id="10345556at2759"/>
<name>A0A8K0RGZ3_9PLEO</name>